<dbReference type="GO" id="GO:0008422">
    <property type="term" value="F:beta-glucosidase activity"/>
    <property type="evidence" value="ECO:0007669"/>
    <property type="project" value="TreeGrafter"/>
</dbReference>
<dbReference type="Pfam" id="PF00232">
    <property type="entry name" value="Glyco_hydro_1"/>
    <property type="match status" value="1"/>
</dbReference>
<evidence type="ECO:0000256" key="6">
    <source>
        <dbReference type="RuleBase" id="RU004468"/>
    </source>
</evidence>
<name>A0A318KIW4_9FIRM</name>
<dbReference type="PANTHER" id="PTHR10353:SF122">
    <property type="entry name" value="6-PHOSPHO-BETA-GLUCOSIDASE ASCB-RELATED"/>
    <property type="match status" value="1"/>
</dbReference>
<accession>A0A318KIW4</accession>
<dbReference type="STRING" id="1034346.GCA_000313565_01033"/>
<proteinExistence type="inferred from homology"/>
<protein>
    <submittedName>
        <fullName evidence="7">6-phospho-beta-glucosidase</fullName>
    </submittedName>
</protein>
<dbReference type="GO" id="GO:0016052">
    <property type="term" value="P:carbohydrate catabolic process"/>
    <property type="evidence" value="ECO:0007669"/>
    <property type="project" value="TreeGrafter"/>
</dbReference>
<dbReference type="PROSITE" id="PS00653">
    <property type="entry name" value="GLYCOSYL_HYDROL_F1_2"/>
    <property type="match status" value="1"/>
</dbReference>
<organism evidence="7 8">
    <name type="scientific">Dielma fastidiosa</name>
    <dbReference type="NCBI Taxonomy" id="1034346"/>
    <lineage>
        <taxon>Bacteria</taxon>
        <taxon>Bacillati</taxon>
        <taxon>Bacillota</taxon>
        <taxon>Erysipelotrichia</taxon>
        <taxon>Erysipelotrichales</taxon>
        <taxon>Erysipelotrichaceae</taxon>
        <taxon>Dielma</taxon>
    </lineage>
</organism>
<dbReference type="InterPro" id="IPR018120">
    <property type="entry name" value="Glyco_hydro_1_AS"/>
</dbReference>
<reference evidence="7 8" key="1">
    <citation type="submission" date="2018-05" db="EMBL/GenBank/DDBJ databases">
        <title>Genomic Encyclopedia of Type Strains, Phase IV (KMG-IV): sequencing the most valuable type-strain genomes for metagenomic binning, comparative biology and taxonomic classification.</title>
        <authorList>
            <person name="Goeker M."/>
        </authorList>
    </citation>
    <scope>NUCLEOTIDE SEQUENCE [LARGE SCALE GENOMIC DNA]</scope>
    <source>
        <strain evidence="7 8">JC118</strain>
    </source>
</reference>
<feature type="active site" description="Nucleophile" evidence="4">
    <location>
        <position position="386"/>
    </location>
</feature>
<dbReference type="InterPro" id="IPR033132">
    <property type="entry name" value="GH_1_N_CS"/>
</dbReference>
<evidence type="ECO:0000256" key="5">
    <source>
        <dbReference type="RuleBase" id="RU003690"/>
    </source>
</evidence>
<dbReference type="EMBL" id="QJKH01000017">
    <property type="protein sequence ID" value="PXX75841.1"/>
    <property type="molecule type" value="Genomic_DNA"/>
</dbReference>
<evidence type="ECO:0000313" key="7">
    <source>
        <dbReference type="EMBL" id="PXX75841.1"/>
    </source>
</evidence>
<keyword evidence="2 6" id="KW-0378">Hydrolase</keyword>
<gene>
    <name evidence="7" type="ORF">DES51_11725</name>
</gene>
<keyword evidence="8" id="KW-1185">Reference proteome</keyword>
<dbReference type="InterPro" id="IPR017853">
    <property type="entry name" value="GH"/>
</dbReference>
<keyword evidence="3 6" id="KW-0326">Glycosidase</keyword>
<evidence type="ECO:0000256" key="3">
    <source>
        <dbReference type="ARBA" id="ARBA00023295"/>
    </source>
</evidence>
<evidence type="ECO:0000256" key="1">
    <source>
        <dbReference type="ARBA" id="ARBA00010838"/>
    </source>
</evidence>
<dbReference type="Proteomes" id="UP000247612">
    <property type="component" value="Unassembled WGS sequence"/>
</dbReference>
<evidence type="ECO:0000313" key="8">
    <source>
        <dbReference type="Proteomes" id="UP000247612"/>
    </source>
</evidence>
<dbReference type="FunFam" id="3.20.20.80:FF:000004">
    <property type="entry name" value="Beta-glucosidase 6-phospho-beta-glucosidase"/>
    <property type="match status" value="1"/>
</dbReference>
<sequence length="491" mass="56832">MAKRFPENFLWGGAVAANQIEGAYLEDGKKLNVTDVLVGIMNQPDLKWNGSKWEPALVPNKKYLSHEAIDFYHRYHEDLEYMHQMGFKAFRTSISWGRIFPNGDEAEPNEAGLKFYDDLFDEMIRLGMEPVITLSHYEMPLHLLTEYGGWLNKKMIDFWMNYVTVVFNRYKGKVKYYMTFNEVNNIFRMPFAAGGVLDINPKNTERVNADLTMQQLYQATHYLFVAHAKTVKLGHEIDPEMKVGCMLSLSHIATYPYTCDPDDILGVVDHRRKHYLFLDVMCKGQYPGYVKRIWRENDVHVEMSEDELNTIANFTSDYIAFSYYRSTVYHKDAAIRVDTGGSAGLNNPYLKETSPEPWCWPVDPKGLRFVCNDLNDRYGLPLFIVENGIGLDEAVDENGKIQDDFRKRYIHDHLVQVQESIEDGCEIMGYLYWGPIDIVSAGTGEMRKRYGFVYVDRNNDGEGSLDRYKKDSFDYFAKVIASNGEDLTYTE</sequence>
<dbReference type="Gene3D" id="3.20.20.80">
    <property type="entry name" value="Glycosidases"/>
    <property type="match status" value="1"/>
</dbReference>
<dbReference type="GO" id="GO:0005829">
    <property type="term" value="C:cytosol"/>
    <property type="evidence" value="ECO:0007669"/>
    <property type="project" value="TreeGrafter"/>
</dbReference>
<dbReference type="SUPFAM" id="SSF51445">
    <property type="entry name" value="(Trans)glycosidases"/>
    <property type="match status" value="1"/>
</dbReference>
<dbReference type="AlphaFoldDB" id="A0A318KIW4"/>
<comment type="similarity">
    <text evidence="1 5">Belongs to the glycosyl hydrolase 1 family.</text>
</comment>
<comment type="caution">
    <text evidence="7">The sequence shown here is derived from an EMBL/GenBank/DDBJ whole genome shotgun (WGS) entry which is preliminary data.</text>
</comment>
<evidence type="ECO:0000256" key="2">
    <source>
        <dbReference type="ARBA" id="ARBA00022801"/>
    </source>
</evidence>
<dbReference type="PANTHER" id="PTHR10353">
    <property type="entry name" value="GLYCOSYL HYDROLASE"/>
    <property type="match status" value="1"/>
</dbReference>
<evidence type="ECO:0000256" key="4">
    <source>
        <dbReference type="PROSITE-ProRule" id="PRU10055"/>
    </source>
</evidence>
<dbReference type="InterPro" id="IPR001360">
    <property type="entry name" value="Glyco_hydro_1"/>
</dbReference>
<dbReference type="OrthoDB" id="2339329at2"/>
<dbReference type="PROSITE" id="PS00572">
    <property type="entry name" value="GLYCOSYL_HYDROL_F1_1"/>
    <property type="match status" value="1"/>
</dbReference>
<dbReference type="PRINTS" id="PR00131">
    <property type="entry name" value="GLHYDRLASE1"/>
</dbReference>
<dbReference type="RefSeq" id="WP_022937347.1">
    <property type="nucleotide sequence ID" value="NZ_CABKRQ010000002.1"/>
</dbReference>